<dbReference type="EMBL" id="CADIKK010000033">
    <property type="protein sequence ID" value="CAB3802717.1"/>
    <property type="molecule type" value="Genomic_DNA"/>
</dbReference>
<sequence>MTTKKPLFELGQIVATPGVLEAIPNQIALLVLLSRHVRGNWGCVCADDAAANDAAVTEGDRILSAFPINPNKVCADHGDNCVWIITEADRSVTTFLLPDEY</sequence>
<proteinExistence type="predicted"/>
<keyword evidence="2" id="KW-1185">Reference proteome</keyword>
<gene>
    <name evidence="1" type="ORF">LMG28614_05680</name>
</gene>
<dbReference type="RefSeq" id="WP_175152682.1">
    <property type="nucleotide sequence ID" value="NZ_CADIKK010000033.1"/>
</dbReference>
<name>A0A6S7BJM6_9BURK</name>
<reference evidence="1 2" key="1">
    <citation type="submission" date="2020-04" db="EMBL/GenBank/DDBJ databases">
        <authorList>
            <person name="De Canck E."/>
        </authorList>
    </citation>
    <scope>NUCLEOTIDE SEQUENCE [LARGE SCALE GENOMIC DNA]</scope>
    <source>
        <strain evidence="1 2">LMG 28614</strain>
    </source>
</reference>
<accession>A0A6S7BJM6</accession>
<organism evidence="1 2">
    <name type="scientific">Paraburkholderia ultramafica</name>
    <dbReference type="NCBI Taxonomy" id="1544867"/>
    <lineage>
        <taxon>Bacteria</taxon>
        <taxon>Pseudomonadati</taxon>
        <taxon>Pseudomonadota</taxon>
        <taxon>Betaproteobacteria</taxon>
        <taxon>Burkholderiales</taxon>
        <taxon>Burkholderiaceae</taxon>
        <taxon>Paraburkholderia</taxon>
    </lineage>
</organism>
<protein>
    <recommendedName>
        <fullName evidence="3">Type I restriction endonuclease subunit M</fullName>
    </recommendedName>
</protein>
<evidence type="ECO:0008006" key="3">
    <source>
        <dbReference type="Google" id="ProtNLM"/>
    </source>
</evidence>
<evidence type="ECO:0000313" key="1">
    <source>
        <dbReference type="EMBL" id="CAB3802717.1"/>
    </source>
</evidence>
<dbReference type="Proteomes" id="UP000494365">
    <property type="component" value="Unassembled WGS sequence"/>
</dbReference>
<dbReference type="AlphaFoldDB" id="A0A6S7BJM6"/>
<evidence type="ECO:0000313" key="2">
    <source>
        <dbReference type="Proteomes" id="UP000494365"/>
    </source>
</evidence>